<evidence type="ECO:0000256" key="2">
    <source>
        <dbReference type="ARBA" id="ARBA00004799"/>
    </source>
</evidence>
<dbReference type="Pfam" id="PF02875">
    <property type="entry name" value="Mur_ligase_C"/>
    <property type="match status" value="1"/>
</dbReference>
<evidence type="ECO:0000256" key="15">
    <source>
        <dbReference type="ARBA" id="ARBA00030592"/>
    </source>
</evidence>
<keyword evidence="12" id="KW-0460">Magnesium</keyword>
<keyword evidence="9" id="KW-0479">Metal-binding</keyword>
<comment type="catalytic activity">
    <reaction evidence="20">
        <text>7,8-dihydropteroate + L-glutamate + ATP = 7,8-dihydrofolate + ADP + phosphate + H(+)</text>
        <dbReference type="Rhea" id="RHEA:23584"/>
        <dbReference type="ChEBI" id="CHEBI:15378"/>
        <dbReference type="ChEBI" id="CHEBI:17839"/>
        <dbReference type="ChEBI" id="CHEBI:29985"/>
        <dbReference type="ChEBI" id="CHEBI:30616"/>
        <dbReference type="ChEBI" id="CHEBI:43474"/>
        <dbReference type="ChEBI" id="CHEBI:57451"/>
        <dbReference type="ChEBI" id="CHEBI:456216"/>
        <dbReference type="EC" id="6.3.2.12"/>
    </reaction>
</comment>
<evidence type="ECO:0000256" key="4">
    <source>
        <dbReference type="ARBA" id="ARBA00008276"/>
    </source>
</evidence>
<dbReference type="PANTHER" id="PTHR11136:SF0">
    <property type="entry name" value="DIHYDROFOLATE SYNTHETASE-RELATED"/>
    <property type="match status" value="1"/>
</dbReference>
<dbReference type="InterPro" id="IPR004101">
    <property type="entry name" value="Mur_ligase_C"/>
</dbReference>
<evidence type="ECO:0000256" key="7">
    <source>
        <dbReference type="ARBA" id="ARBA00019357"/>
    </source>
</evidence>
<reference evidence="24 25" key="1">
    <citation type="submission" date="2019-09" db="EMBL/GenBank/DDBJ databases">
        <title>Wenzhouxiangella sp. Genome sequencing and assembly.</title>
        <authorList>
            <person name="Zhang R."/>
        </authorList>
    </citation>
    <scope>NUCLEOTIDE SEQUENCE [LARGE SCALE GENOMIC DNA]</scope>
    <source>
        <strain evidence="24 25">W260</strain>
    </source>
</reference>
<evidence type="ECO:0000259" key="23">
    <source>
        <dbReference type="Pfam" id="PF08245"/>
    </source>
</evidence>
<dbReference type="Proteomes" id="UP000325372">
    <property type="component" value="Unassembled WGS sequence"/>
</dbReference>
<evidence type="ECO:0000256" key="19">
    <source>
        <dbReference type="ARBA" id="ARBA00049035"/>
    </source>
</evidence>
<evidence type="ECO:0000256" key="6">
    <source>
        <dbReference type="ARBA" id="ARBA00013025"/>
    </source>
</evidence>
<gene>
    <name evidence="24" type="ORF">F3N42_07805</name>
</gene>
<evidence type="ECO:0000256" key="13">
    <source>
        <dbReference type="ARBA" id="ARBA00022909"/>
    </source>
</evidence>
<evidence type="ECO:0000256" key="9">
    <source>
        <dbReference type="ARBA" id="ARBA00022723"/>
    </source>
</evidence>
<evidence type="ECO:0000256" key="14">
    <source>
        <dbReference type="ARBA" id="ARBA00030048"/>
    </source>
</evidence>
<keyword evidence="13" id="KW-0289">Folate biosynthesis</keyword>
<dbReference type="InterPro" id="IPR036615">
    <property type="entry name" value="Mur_ligase_C_dom_sf"/>
</dbReference>
<dbReference type="Gene3D" id="3.40.1190.10">
    <property type="entry name" value="Mur-like, catalytic domain"/>
    <property type="match status" value="1"/>
</dbReference>
<protein>
    <recommendedName>
        <fullName evidence="7">Dihydrofolate synthase/folylpolyglutamate synthase</fullName>
        <ecNumber evidence="5">6.3.2.12</ecNumber>
        <ecNumber evidence="6">6.3.2.17</ecNumber>
    </recommendedName>
    <alternativeName>
        <fullName evidence="16">Folylpoly-gamma-glutamate synthetase-dihydrofolate synthetase</fullName>
    </alternativeName>
    <alternativeName>
        <fullName evidence="14">Folylpolyglutamate synthetase</fullName>
    </alternativeName>
    <alternativeName>
        <fullName evidence="15">Tetrahydrofolylpolyglutamate synthase</fullName>
    </alternativeName>
</protein>
<dbReference type="GO" id="GO:0005737">
    <property type="term" value="C:cytoplasm"/>
    <property type="evidence" value="ECO:0007669"/>
    <property type="project" value="TreeGrafter"/>
</dbReference>
<feature type="domain" description="Mur ligase C-terminal" evidence="22">
    <location>
        <begin position="295"/>
        <end position="403"/>
    </location>
</feature>
<dbReference type="PANTHER" id="PTHR11136">
    <property type="entry name" value="FOLYLPOLYGLUTAMATE SYNTHASE-RELATED"/>
    <property type="match status" value="1"/>
</dbReference>
<comment type="function">
    <text evidence="1">Functions in two distinct reactions of the de novo folate biosynthetic pathway. Catalyzes the addition of a glutamate residue to dihydropteroate (7,8-dihydropteroate or H2Pte) to form dihydrofolate (7,8-dihydrofolate monoglutamate or H2Pte-Glu). Also catalyzes successive additions of L-glutamate to tetrahydrofolate or 10-formyltetrahydrofolate or 5,10-methylenetetrahydrofolate, leading to folylpolyglutamate derivatives.</text>
</comment>
<keyword evidence="25" id="KW-1185">Reference proteome</keyword>
<dbReference type="Gene3D" id="3.90.190.20">
    <property type="entry name" value="Mur ligase, C-terminal domain"/>
    <property type="match status" value="1"/>
</dbReference>
<comment type="pathway">
    <text evidence="3">Cofactor biosynthesis; tetrahydrofolylpolyglutamate biosynthesis.</text>
</comment>
<dbReference type="RefSeq" id="WP_150863856.1">
    <property type="nucleotide sequence ID" value="NZ_VYXP01000004.1"/>
</dbReference>
<evidence type="ECO:0000256" key="10">
    <source>
        <dbReference type="ARBA" id="ARBA00022741"/>
    </source>
</evidence>
<organism evidence="24 25">
    <name type="scientific">Marinihelvus fidelis</name>
    <dbReference type="NCBI Taxonomy" id="2613842"/>
    <lineage>
        <taxon>Bacteria</taxon>
        <taxon>Pseudomonadati</taxon>
        <taxon>Pseudomonadota</taxon>
        <taxon>Gammaproteobacteria</taxon>
        <taxon>Chromatiales</taxon>
        <taxon>Wenzhouxiangellaceae</taxon>
        <taxon>Marinihelvus</taxon>
    </lineage>
</organism>
<evidence type="ECO:0000256" key="12">
    <source>
        <dbReference type="ARBA" id="ARBA00022842"/>
    </source>
</evidence>
<dbReference type="InterPro" id="IPR001645">
    <property type="entry name" value="Folylpolyglutamate_synth"/>
</dbReference>
<dbReference type="GO" id="GO:0046654">
    <property type="term" value="P:tetrahydrofolate biosynthetic process"/>
    <property type="evidence" value="ECO:0007669"/>
    <property type="project" value="UniProtKB-UniPathway"/>
</dbReference>
<evidence type="ECO:0000256" key="5">
    <source>
        <dbReference type="ARBA" id="ARBA00013023"/>
    </source>
</evidence>
<evidence type="ECO:0000256" key="11">
    <source>
        <dbReference type="ARBA" id="ARBA00022840"/>
    </source>
</evidence>
<keyword evidence="10 21" id="KW-0547">Nucleotide-binding</keyword>
<dbReference type="NCBIfam" id="TIGR01499">
    <property type="entry name" value="folC"/>
    <property type="match status" value="1"/>
</dbReference>
<evidence type="ECO:0000256" key="17">
    <source>
        <dbReference type="ARBA" id="ARBA00047493"/>
    </source>
</evidence>
<evidence type="ECO:0000256" key="20">
    <source>
        <dbReference type="ARBA" id="ARBA00049161"/>
    </source>
</evidence>
<name>A0A5N0TAM6_9GAMM</name>
<dbReference type="EC" id="6.3.2.17" evidence="6"/>
<feature type="domain" description="Mur ligase central" evidence="23">
    <location>
        <begin position="46"/>
        <end position="259"/>
    </location>
</feature>
<dbReference type="UniPathway" id="UPA00077">
    <property type="reaction ID" value="UER00157"/>
</dbReference>
<comment type="catalytic activity">
    <reaction evidence="18">
        <text>10-formyltetrahydrofolyl-(gamma-L-Glu)(n) + L-glutamate + ATP = 10-formyltetrahydrofolyl-(gamma-L-Glu)(n+1) + ADP + phosphate + H(+)</text>
        <dbReference type="Rhea" id="RHEA:51904"/>
        <dbReference type="Rhea" id="RHEA-COMP:13088"/>
        <dbReference type="Rhea" id="RHEA-COMP:14300"/>
        <dbReference type="ChEBI" id="CHEBI:15378"/>
        <dbReference type="ChEBI" id="CHEBI:29985"/>
        <dbReference type="ChEBI" id="CHEBI:30616"/>
        <dbReference type="ChEBI" id="CHEBI:43474"/>
        <dbReference type="ChEBI" id="CHEBI:134413"/>
        <dbReference type="ChEBI" id="CHEBI:456216"/>
        <dbReference type="EC" id="6.3.2.17"/>
    </reaction>
</comment>
<evidence type="ECO:0000313" key="25">
    <source>
        <dbReference type="Proteomes" id="UP000325372"/>
    </source>
</evidence>
<dbReference type="GO" id="GO:0046872">
    <property type="term" value="F:metal ion binding"/>
    <property type="evidence" value="ECO:0007669"/>
    <property type="project" value="UniProtKB-KW"/>
</dbReference>
<dbReference type="EC" id="6.3.2.12" evidence="5"/>
<dbReference type="SUPFAM" id="SSF53623">
    <property type="entry name" value="MurD-like peptide ligases, catalytic domain"/>
    <property type="match status" value="1"/>
</dbReference>
<comment type="catalytic activity">
    <reaction evidence="19">
        <text>(6R)-5,10-methylenetetrahydrofolyl-(gamma-L-Glu)(n) + L-glutamate + ATP = (6R)-5,10-methylenetetrahydrofolyl-(gamma-L-Glu)(n+1) + ADP + phosphate + H(+)</text>
        <dbReference type="Rhea" id="RHEA:51912"/>
        <dbReference type="Rhea" id="RHEA-COMP:13257"/>
        <dbReference type="Rhea" id="RHEA-COMP:13258"/>
        <dbReference type="ChEBI" id="CHEBI:15378"/>
        <dbReference type="ChEBI" id="CHEBI:29985"/>
        <dbReference type="ChEBI" id="CHEBI:30616"/>
        <dbReference type="ChEBI" id="CHEBI:43474"/>
        <dbReference type="ChEBI" id="CHEBI:136572"/>
        <dbReference type="ChEBI" id="CHEBI:456216"/>
        <dbReference type="EC" id="6.3.2.17"/>
    </reaction>
</comment>
<accession>A0A5N0TAM6</accession>
<comment type="catalytic activity">
    <reaction evidence="17">
        <text>(6S)-5,6,7,8-tetrahydrofolyl-(gamma-L-Glu)(n) + L-glutamate + ATP = (6S)-5,6,7,8-tetrahydrofolyl-(gamma-L-Glu)(n+1) + ADP + phosphate + H(+)</text>
        <dbReference type="Rhea" id="RHEA:10580"/>
        <dbReference type="Rhea" id="RHEA-COMP:14738"/>
        <dbReference type="Rhea" id="RHEA-COMP:14740"/>
        <dbReference type="ChEBI" id="CHEBI:15378"/>
        <dbReference type="ChEBI" id="CHEBI:29985"/>
        <dbReference type="ChEBI" id="CHEBI:30616"/>
        <dbReference type="ChEBI" id="CHEBI:43474"/>
        <dbReference type="ChEBI" id="CHEBI:141005"/>
        <dbReference type="ChEBI" id="CHEBI:456216"/>
        <dbReference type="EC" id="6.3.2.17"/>
    </reaction>
</comment>
<dbReference type="PIRSF" id="PIRSF001563">
    <property type="entry name" value="Folylpolyglu_synth"/>
    <property type="match status" value="1"/>
</dbReference>
<comment type="caution">
    <text evidence="24">The sequence shown here is derived from an EMBL/GenBank/DDBJ whole genome shotgun (WGS) entry which is preliminary data.</text>
</comment>
<evidence type="ECO:0000256" key="8">
    <source>
        <dbReference type="ARBA" id="ARBA00022598"/>
    </source>
</evidence>
<comment type="pathway">
    <text evidence="2">Cofactor biosynthesis; tetrahydrofolate biosynthesis; 7,8-dihydrofolate from 2-amino-4-hydroxy-6-hydroxymethyl-7,8-dihydropteridine diphosphate and 4-aminobenzoate: step 2/2.</text>
</comment>
<evidence type="ECO:0000256" key="1">
    <source>
        <dbReference type="ARBA" id="ARBA00002714"/>
    </source>
</evidence>
<evidence type="ECO:0000259" key="22">
    <source>
        <dbReference type="Pfam" id="PF02875"/>
    </source>
</evidence>
<dbReference type="InterPro" id="IPR013221">
    <property type="entry name" value="Mur_ligase_cen"/>
</dbReference>
<proteinExistence type="inferred from homology"/>
<keyword evidence="8 21" id="KW-0436">Ligase</keyword>
<dbReference type="GO" id="GO:0046656">
    <property type="term" value="P:folic acid biosynthetic process"/>
    <property type="evidence" value="ECO:0007669"/>
    <property type="project" value="UniProtKB-KW"/>
</dbReference>
<dbReference type="GO" id="GO:0005524">
    <property type="term" value="F:ATP binding"/>
    <property type="evidence" value="ECO:0007669"/>
    <property type="project" value="UniProtKB-KW"/>
</dbReference>
<evidence type="ECO:0000256" key="3">
    <source>
        <dbReference type="ARBA" id="ARBA00005150"/>
    </source>
</evidence>
<comment type="similarity">
    <text evidence="4 21">Belongs to the folylpolyglutamate synthase family.</text>
</comment>
<evidence type="ECO:0000256" key="21">
    <source>
        <dbReference type="PIRNR" id="PIRNR001563"/>
    </source>
</evidence>
<dbReference type="SUPFAM" id="SSF53244">
    <property type="entry name" value="MurD-like peptide ligases, peptide-binding domain"/>
    <property type="match status" value="1"/>
</dbReference>
<sequence length="418" mass="43776">MSPALTDWLALLERRHPVEIDLGLERCGQLWQRLGAPRPGRHVVTVAGTNGKGSTVATICALAQALGWQTAAYTSPHLLVFNERLRINGEPVDDDSLVDAFDAVEAARGDISLTYFEFTTLACLLLSAQRQPDLAVLEVGLGGRLDTVNLVDADVAVITPVGLDHQAFLGNDRETIGAEKAGILRPGIPLVCTETAPPASVLERATRLGCQVHLAGRDYHCEPSAEGVRFRMGAIDLALPAPALAGRHQVDNLGAALAAIAQLRPDLGEEADRVADAIRGVRLPGRLYSPPGHGDVLLDVGHNPMAAAVVAQQLADQAPVVCVLAMLADKDAVAAVTELAPVVGEWHFAGLSGSRGQGGEALAARVGAAVGQAETAVHDRVEIALDAAMRAADGRKVLVFGSFHTVAEAMLALSERAS</sequence>
<dbReference type="GO" id="GO:0004326">
    <property type="term" value="F:tetrahydrofolylpolyglutamate synthase activity"/>
    <property type="evidence" value="ECO:0007669"/>
    <property type="project" value="UniProtKB-EC"/>
</dbReference>
<dbReference type="Pfam" id="PF08245">
    <property type="entry name" value="Mur_ligase_M"/>
    <property type="match status" value="1"/>
</dbReference>
<dbReference type="AlphaFoldDB" id="A0A5N0TAM6"/>
<evidence type="ECO:0000256" key="18">
    <source>
        <dbReference type="ARBA" id="ARBA00047808"/>
    </source>
</evidence>
<dbReference type="GO" id="GO:0008841">
    <property type="term" value="F:dihydrofolate synthase activity"/>
    <property type="evidence" value="ECO:0007669"/>
    <property type="project" value="UniProtKB-EC"/>
</dbReference>
<keyword evidence="11 21" id="KW-0067">ATP-binding</keyword>
<dbReference type="InterPro" id="IPR036565">
    <property type="entry name" value="Mur-like_cat_sf"/>
</dbReference>
<evidence type="ECO:0000256" key="16">
    <source>
        <dbReference type="ARBA" id="ARBA00032510"/>
    </source>
</evidence>
<evidence type="ECO:0000313" key="24">
    <source>
        <dbReference type="EMBL" id="KAA9132065.1"/>
    </source>
</evidence>
<dbReference type="EMBL" id="VYXP01000004">
    <property type="protein sequence ID" value="KAA9132065.1"/>
    <property type="molecule type" value="Genomic_DNA"/>
</dbReference>